<sequence>MLCTHQWLQLTSSQSAMLSRGCSFFYSCVFYLERFKKNITDCSKMSPVVLDV</sequence>
<dbReference type="EMBL" id="HF584186">
    <property type="protein sequence ID" value="CCQ43683.1"/>
    <property type="molecule type" value="Genomic_DNA"/>
</dbReference>
<proteinExistence type="predicted"/>
<name>L8EB43_HUMAN</name>
<protein>
    <submittedName>
        <fullName evidence="1">Alternative protein ELTD1</fullName>
    </submittedName>
</protein>
<evidence type="ECO:0000313" key="1">
    <source>
        <dbReference type="EMBL" id="CCQ43683.1"/>
    </source>
</evidence>
<reference evidence="1" key="1">
    <citation type="journal article" date="2013" name="PLoS ONE">
        <title>Direct detection of alternative open reading frames translation products in human significantly expands the proteome.</title>
        <authorList>
            <person name="Vanderperre B."/>
            <person name="Lucier J.-F."/>
            <person name="Motard J."/>
            <person name="Tremblay G."/>
            <person name="Vanderperre S."/>
            <person name="Wisztorski M."/>
            <person name="Salzet M."/>
            <person name="Boisvert F.-M."/>
            <person name="Roucou X."/>
        </authorList>
    </citation>
    <scope>NUCLEOTIDE SEQUENCE</scope>
</reference>
<dbReference type="AlphaFoldDB" id="L8EB43"/>
<accession>L8EB43</accession>
<organism evidence="1">
    <name type="scientific">Homo sapiens</name>
    <name type="common">Human</name>
    <dbReference type="NCBI Taxonomy" id="9606"/>
    <lineage>
        <taxon>Eukaryota</taxon>
        <taxon>Metazoa</taxon>
        <taxon>Chordata</taxon>
        <taxon>Craniata</taxon>
        <taxon>Vertebrata</taxon>
        <taxon>Euteleostomi</taxon>
        <taxon>Mammalia</taxon>
        <taxon>Eutheria</taxon>
        <taxon>Euarchontoglires</taxon>
        <taxon>Primates</taxon>
        <taxon>Haplorrhini</taxon>
        <taxon>Catarrhini</taxon>
        <taxon>Hominidae</taxon>
        <taxon>Homo</taxon>
    </lineage>
</organism>
<gene>
    <name evidence="1" type="primary">ELTD1</name>
</gene>